<evidence type="ECO:0000313" key="1">
    <source>
        <dbReference type="EMBL" id="MDM4019448.1"/>
    </source>
</evidence>
<keyword evidence="2" id="KW-1185">Reference proteome</keyword>
<protein>
    <submittedName>
        <fullName evidence="1">Uncharacterized protein</fullName>
    </submittedName>
</protein>
<proteinExistence type="predicted"/>
<accession>A0ABT7PSW2</accession>
<organism evidence="1 2">
    <name type="scientific">Roseiconus lacunae</name>
    <dbReference type="NCBI Taxonomy" id="2605694"/>
    <lineage>
        <taxon>Bacteria</taxon>
        <taxon>Pseudomonadati</taxon>
        <taxon>Planctomycetota</taxon>
        <taxon>Planctomycetia</taxon>
        <taxon>Pirellulales</taxon>
        <taxon>Pirellulaceae</taxon>
        <taxon>Roseiconus</taxon>
    </lineage>
</organism>
<sequence length="170" mass="19794">MINAEVFPDIASLRPGHDQPVSIRASLMANRDRAVHVLRIPVNLVECLELGLVRVFVVLFFGIRWKIVPSFGVWERFREYTYEAVVFFPMFLAEIVVHFTKFEHAVKWPRPTVSDFRHETPIIFRQLDVVFRLKLRDDGSIYTSVQFEFVRIGAEHLRLCKAATFKGVSD</sequence>
<name>A0ABT7PSW2_9BACT</name>
<dbReference type="EMBL" id="JASZZN010000057">
    <property type="protein sequence ID" value="MDM4019448.1"/>
    <property type="molecule type" value="Genomic_DNA"/>
</dbReference>
<evidence type="ECO:0000313" key="2">
    <source>
        <dbReference type="Proteomes" id="UP001239462"/>
    </source>
</evidence>
<dbReference type="Proteomes" id="UP001239462">
    <property type="component" value="Unassembled WGS sequence"/>
</dbReference>
<comment type="caution">
    <text evidence="1">The sequence shown here is derived from an EMBL/GenBank/DDBJ whole genome shotgun (WGS) entry which is preliminary data.</text>
</comment>
<gene>
    <name evidence="1" type="ORF">QTN89_28605</name>
</gene>
<reference evidence="1 2" key="1">
    <citation type="submission" date="2023-06" db="EMBL/GenBank/DDBJ databases">
        <title>Roseiconus lacunae JC819 isolated from Gulf of Mannar region, Tamil Nadu.</title>
        <authorList>
            <person name="Pk S."/>
            <person name="Ch S."/>
            <person name="Ch V.R."/>
        </authorList>
    </citation>
    <scope>NUCLEOTIDE SEQUENCE [LARGE SCALE GENOMIC DNA]</scope>
    <source>
        <strain evidence="1 2">JC819</strain>
    </source>
</reference>